<gene>
    <name evidence="1" type="ORF">SAMN05444920_101776</name>
</gene>
<protein>
    <submittedName>
        <fullName evidence="1">Uncharacterized protein</fullName>
    </submittedName>
</protein>
<organism evidence="1 2">
    <name type="scientific">Nonomuraea solani</name>
    <dbReference type="NCBI Taxonomy" id="1144553"/>
    <lineage>
        <taxon>Bacteria</taxon>
        <taxon>Bacillati</taxon>
        <taxon>Actinomycetota</taxon>
        <taxon>Actinomycetes</taxon>
        <taxon>Streptosporangiales</taxon>
        <taxon>Streptosporangiaceae</taxon>
        <taxon>Nonomuraea</taxon>
    </lineage>
</organism>
<sequence>MWLTSIEPIDVLDGVDNDRLVSLLVETLVRAGR</sequence>
<accession>A0A1H5V5Q2</accession>
<keyword evidence="2" id="KW-1185">Reference proteome</keyword>
<name>A0A1H5V5Q2_9ACTN</name>
<evidence type="ECO:0000313" key="1">
    <source>
        <dbReference type="EMBL" id="SEF82705.1"/>
    </source>
</evidence>
<proteinExistence type="predicted"/>
<reference evidence="1 2" key="1">
    <citation type="submission" date="2016-10" db="EMBL/GenBank/DDBJ databases">
        <authorList>
            <person name="de Groot N.N."/>
        </authorList>
    </citation>
    <scope>NUCLEOTIDE SEQUENCE [LARGE SCALE GENOMIC DNA]</scope>
    <source>
        <strain evidence="1 2">CGMCC 4.7037</strain>
    </source>
</reference>
<dbReference type="EMBL" id="FNVT01000001">
    <property type="protein sequence ID" value="SEF82705.1"/>
    <property type="molecule type" value="Genomic_DNA"/>
</dbReference>
<evidence type="ECO:0000313" key="2">
    <source>
        <dbReference type="Proteomes" id="UP000236732"/>
    </source>
</evidence>
<dbReference type="AlphaFoldDB" id="A0A1H5V5Q2"/>
<dbReference type="Proteomes" id="UP000236732">
    <property type="component" value="Unassembled WGS sequence"/>
</dbReference>